<sequence length="369" mass="42155">MESLPTEFALFPRLPAELRLKIWKSVPRPSRVIGILPPASDWYRHHFRYIGSRASRRAEEQSTQQRYHYRYIVQPKEHAIFPLLHANREARAIWLPLFFHPCHFCHVSGVVIRFDTPFISYDTDIFTVFDGWPSNGIPEDGFLNPLLANTDDEPVDGFIALDRNRIQNVALCEIPGDIKAFTSAVAIRSLPSVQTLTILALGPDAKWKPESLASAGNGGDITYSLSVLEMLAVDLQRMKGEIHDLPLDLVQKSPFFNDARLRHAVALSPNIRPLRRYRTFVLSLLWHELREENAAEAVTASWWDYMEYLFGSGARSNDSKCPLMLRGCGADGHTRREMMRWKPRFEINYKLLAAVEWGAELERIGIGKS</sequence>
<dbReference type="RefSeq" id="XP_073561548.1">
    <property type="nucleotide sequence ID" value="XM_073700631.1"/>
</dbReference>
<dbReference type="Pfam" id="PF20150">
    <property type="entry name" value="2EXR"/>
    <property type="match status" value="1"/>
</dbReference>
<reference evidence="2 3" key="1">
    <citation type="submission" date="2018-01" db="EMBL/GenBank/DDBJ databases">
        <title>Genome characterization of the sugarcane-associated fungus Trichoderma ghanense CCMA-1212 and their application in lignocelulose bioconversion.</title>
        <authorList>
            <person name="Steindorff A.S."/>
            <person name="Mendes T.D."/>
            <person name="Vilela E.S.D."/>
            <person name="Rodrigues D.S."/>
            <person name="Formighieri E.F."/>
            <person name="Melo I.S."/>
            <person name="Favaro L.C.L."/>
        </authorList>
    </citation>
    <scope>NUCLEOTIDE SEQUENCE [LARGE SCALE GENOMIC DNA]</scope>
    <source>
        <strain evidence="2 3">CCMA-1212</strain>
    </source>
</reference>
<evidence type="ECO:0000259" key="1">
    <source>
        <dbReference type="Pfam" id="PF20150"/>
    </source>
</evidence>
<name>A0ABY2HAK8_9HYPO</name>
<dbReference type="GeneID" id="300575081"/>
<comment type="caution">
    <text evidence="2">The sequence shown here is derived from an EMBL/GenBank/DDBJ whole genome shotgun (WGS) entry which is preliminary data.</text>
</comment>
<accession>A0ABY2HAK8</accession>
<gene>
    <name evidence="2" type="ORF">CCMA1212_003278</name>
</gene>
<organism evidence="2 3">
    <name type="scientific">Trichoderma ghanense</name>
    <dbReference type="NCBI Taxonomy" id="65468"/>
    <lineage>
        <taxon>Eukaryota</taxon>
        <taxon>Fungi</taxon>
        <taxon>Dikarya</taxon>
        <taxon>Ascomycota</taxon>
        <taxon>Pezizomycotina</taxon>
        <taxon>Sordariomycetes</taxon>
        <taxon>Hypocreomycetidae</taxon>
        <taxon>Hypocreales</taxon>
        <taxon>Hypocreaceae</taxon>
        <taxon>Trichoderma</taxon>
    </lineage>
</organism>
<feature type="domain" description="2EXR" evidence="1">
    <location>
        <begin position="8"/>
        <end position="113"/>
    </location>
</feature>
<dbReference type="PANTHER" id="PTHR35910:SF6">
    <property type="entry name" value="2EXR DOMAIN-CONTAINING PROTEIN"/>
    <property type="match status" value="1"/>
</dbReference>
<evidence type="ECO:0000313" key="2">
    <source>
        <dbReference type="EMBL" id="TFB05347.1"/>
    </source>
</evidence>
<dbReference type="PANTHER" id="PTHR35910">
    <property type="entry name" value="2EXR DOMAIN-CONTAINING PROTEIN"/>
    <property type="match status" value="1"/>
</dbReference>
<dbReference type="Proteomes" id="UP001642720">
    <property type="component" value="Unassembled WGS sequence"/>
</dbReference>
<proteinExistence type="predicted"/>
<evidence type="ECO:0000313" key="3">
    <source>
        <dbReference type="Proteomes" id="UP001642720"/>
    </source>
</evidence>
<dbReference type="InterPro" id="IPR045518">
    <property type="entry name" value="2EXR"/>
</dbReference>
<protein>
    <recommendedName>
        <fullName evidence="1">2EXR domain-containing protein</fullName>
    </recommendedName>
</protein>
<dbReference type="EMBL" id="PPTA01000003">
    <property type="protein sequence ID" value="TFB05347.1"/>
    <property type="molecule type" value="Genomic_DNA"/>
</dbReference>
<keyword evidence="3" id="KW-1185">Reference proteome</keyword>